<dbReference type="Proteomes" id="UP001054945">
    <property type="component" value="Unassembled WGS sequence"/>
</dbReference>
<name>A0AAV4XFJ3_CAEEX</name>
<protein>
    <submittedName>
        <fullName evidence="1">Uncharacterized protein</fullName>
    </submittedName>
</protein>
<organism evidence="1 2">
    <name type="scientific">Caerostris extrusa</name>
    <name type="common">Bark spider</name>
    <name type="synonym">Caerostris bankana</name>
    <dbReference type="NCBI Taxonomy" id="172846"/>
    <lineage>
        <taxon>Eukaryota</taxon>
        <taxon>Metazoa</taxon>
        <taxon>Ecdysozoa</taxon>
        <taxon>Arthropoda</taxon>
        <taxon>Chelicerata</taxon>
        <taxon>Arachnida</taxon>
        <taxon>Araneae</taxon>
        <taxon>Araneomorphae</taxon>
        <taxon>Entelegynae</taxon>
        <taxon>Araneoidea</taxon>
        <taxon>Araneidae</taxon>
        <taxon>Caerostris</taxon>
    </lineage>
</organism>
<keyword evidence="2" id="KW-1185">Reference proteome</keyword>
<evidence type="ECO:0000313" key="2">
    <source>
        <dbReference type="Proteomes" id="UP001054945"/>
    </source>
</evidence>
<dbReference type="AlphaFoldDB" id="A0AAV4XFJ3"/>
<proteinExistence type="predicted"/>
<evidence type="ECO:0000313" key="1">
    <source>
        <dbReference type="EMBL" id="GIY93173.1"/>
    </source>
</evidence>
<gene>
    <name evidence="1" type="ORF">CEXT_560911</name>
</gene>
<comment type="caution">
    <text evidence="1">The sequence shown here is derived from an EMBL/GenBank/DDBJ whole genome shotgun (WGS) entry which is preliminary data.</text>
</comment>
<accession>A0AAV4XFJ3</accession>
<dbReference type="EMBL" id="BPLR01017634">
    <property type="protein sequence ID" value="GIY93173.1"/>
    <property type="molecule type" value="Genomic_DNA"/>
</dbReference>
<sequence length="106" mass="12270">MIGEFSFLVGLWVYVQVFWFENWAYSIHFIPFILIAKLLIERSNSGHQSVEKRTKDFDCQTCLVIGAKDASTSTDDLEYFAEEYGEEEACLLDEAMALQTRILFLL</sequence>
<reference evidence="1 2" key="1">
    <citation type="submission" date="2021-06" db="EMBL/GenBank/DDBJ databases">
        <title>Caerostris extrusa draft genome.</title>
        <authorList>
            <person name="Kono N."/>
            <person name="Arakawa K."/>
        </authorList>
    </citation>
    <scope>NUCLEOTIDE SEQUENCE [LARGE SCALE GENOMIC DNA]</scope>
</reference>